<evidence type="ECO:0000256" key="1">
    <source>
        <dbReference type="ARBA" id="ARBA00022649"/>
    </source>
</evidence>
<dbReference type="AlphaFoldDB" id="A0A090VUQ9"/>
<reference evidence="2 3" key="1">
    <citation type="submission" date="2014-09" db="EMBL/GenBank/DDBJ databases">
        <title>Whole genome shotgun sequence of Escherichia vulneris NBRC 102420.</title>
        <authorList>
            <person name="Yoshida Y."/>
            <person name="Hosoyama A."/>
            <person name="Tsuchikane K."/>
            <person name="Ohji S."/>
            <person name="Ichikawa N."/>
            <person name="Kimura A."/>
            <person name="Yamazoe A."/>
            <person name="Ezaki T."/>
            <person name="Fujita N."/>
        </authorList>
    </citation>
    <scope>NUCLEOTIDE SEQUENCE [LARGE SCALE GENOMIC DNA]</scope>
    <source>
        <strain evidence="2 3">NBRC 102420</strain>
    </source>
</reference>
<dbReference type="RefSeq" id="WP_052512364.1">
    <property type="nucleotide sequence ID" value="NZ_BBMZ01000013.1"/>
</dbReference>
<name>A0A090VUQ9_PSEVU</name>
<sequence length="65" mass="7099">MPVENSATKAVETLLIKKSIIVGPKAYLLFLNRLDLAPAPNTALQKTMQIAASWEHKGDLHSRAS</sequence>
<keyword evidence="3" id="KW-1185">Reference proteome</keyword>
<dbReference type="OrthoDB" id="5689325at2"/>
<dbReference type="Pfam" id="PF08681">
    <property type="entry name" value="TacA1"/>
    <property type="match status" value="1"/>
</dbReference>
<evidence type="ECO:0000313" key="3">
    <source>
        <dbReference type="Proteomes" id="UP000029462"/>
    </source>
</evidence>
<accession>A0A090VUQ9</accession>
<dbReference type="Proteomes" id="UP000029462">
    <property type="component" value="Unassembled WGS sequence"/>
</dbReference>
<proteinExistence type="predicted"/>
<comment type="caution">
    <text evidence="2">The sequence shown here is derived from an EMBL/GenBank/DDBJ whole genome shotgun (WGS) entry which is preliminary data.</text>
</comment>
<dbReference type="InterPro" id="IPR014795">
    <property type="entry name" value="TacA_1-like"/>
</dbReference>
<dbReference type="EMBL" id="BBMZ01000013">
    <property type="protein sequence ID" value="GAL58932.1"/>
    <property type="molecule type" value="Genomic_DNA"/>
</dbReference>
<gene>
    <name evidence="2" type="ORF">EV102420_13_01890</name>
</gene>
<protein>
    <submittedName>
        <fullName evidence="2">Uncharacterized protein</fullName>
    </submittedName>
</protein>
<keyword evidence="1" id="KW-1277">Toxin-antitoxin system</keyword>
<organism evidence="2 3">
    <name type="scientific">Pseudescherichia vulneris NBRC 102420</name>
    <dbReference type="NCBI Taxonomy" id="1115515"/>
    <lineage>
        <taxon>Bacteria</taxon>
        <taxon>Pseudomonadati</taxon>
        <taxon>Pseudomonadota</taxon>
        <taxon>Gammaproteobacteria</taxon>
        <taxon>Enterobacterales</taxon>
        <taxon>Enterobacteriaceae</taxon>
        <taxon>Pseudescherichia</taxon>
    </lineage>
</organism>
<evidence type="ECO:0000313" key="2">
    <source>
        <dbReference type="EMBL" id="GAL58932.1"/>
    </source>
</evidence>